<name>A0ABT6MYF8_9SPHN</name>
<gene>
    <name evidence="1" type="ORF">QGN17_05035</name>
</gene>
<dbReference type="EMBL" id="JARYGZ010000001">
    <property type="protein sequence ID" value="MDH7638086.1"/>
    <property type="molecule type" value="Genomic_DNA"/>
</dbReference>
<reference evidence="1" key="1">
    <citation type="submission" date="2023-04" db="EMBL/GenBank/DDBJ databases">
        <title>Sphingomonas sp. MAHUQ-71 isolated from rice field.</title>
        <authorList>
            <person name="Huq M.A."/>
        </authorList>
    </citation>
    <scope>NUCLEOTIDE SEQUENCE</scope>
    <source>
        <strain evidence="1">MAHUQ-71</strain>
    </source>
</reference>
<dbReference type="Proteomes" id="UP001160625">
    <property type="component" value="Unassembled WGS sequence"/>
</dbReference>
<organism evidence="1 2">
    <name type="scientific">Sphingomonas oryzagri</name>
    <dbReference type="NCBI Taxonomy" id="3042314"/>
    <lineage>
        <taxon>Bacteria</taxon>
        <taxon>Pseudomonadati</taxon>
        <taxon>Pseudomonadota</taxon>
        <taxon>Alphaproteobacteria</taxon>
        <taxon>Sphingomonadales</taxon>
        <taxon>Sphingomonadaceae</taxon>
        <taxon>Sphingomonas</taxon>
    </lineage>
</organism>
<protein>
    <submittedName>
        <fullName evidence="1">Uncharacterized protein</fullName>
    </submittedName>
</protein>
<proteinExistence type="predicted"/>
<sequence length="253" mass="27980">MGDLRVVAIVEARDDRFHLLGTKRIGLWRLVLQVFDIECRCAIDNLVVEGGCEDAAQWDQTVVDGLAGHALGEFGDDRLDLRRPDRTDRTIAEMRLPDLLDCAQVAAVGGFLDRQASQPPVREVAEISGLGLALGKRLLLRFGLPLGLGTGKFRVGKRPRIVEEIIFDLMVQPRHQTLGRLDVGGRRGEVEIFAASPARPGETNPDVRAQRLYAGAWPPSTHRLNPSMSMQMLPSGARRYSRPAIQMPLAIFM</sequence>
<accession>A0ABT6MYF8</accession>
<evidence type="ECO:0000313" key="2">
    <source>
        <dbReference type="Proteomes" id="UP001160625"/>
    </source>
</evidence>
<keyword evidence="2" id="KW-1185">Reference proteome</keyword>
<evidence type="ECO:0000313" key="1">
    <source>
        <dbReference type="EMBL" id="MDH7638086.1"/>
    </source>
</evidence>
<comment type="caution">
    <text evidence="1">The sequence shown here is derived from an EMBL/GenBank/DDBJ whole genome shotgun (WGS) entry which is preliminary data.</text>
</comment>